<reference evidence="1" key="1">
    <citation type="submission" date="2021-03" db="EMBL/GenBank/DDBJ databases">
        <title>Antimicrobial resistance genes in bacteria isolated from Japanese honey, and their potential for conferring macrolide and lincosamide resistance in the American foulbrood pathogen Paenibacillus larvae.</title>
        <authorList>
            <person name="Okamoto M."/>
            <person name="Kumagai M."/>
            <person name="Kanamori H."/>
            <person name="Takamatsu D."/>
        </authorList>
    </citation>
    <scope>NUCLEOTIDE SEQUENCE</scope>
    <source>
        <strain evidence="1">J2TS6</strain>
    </source>
</reference>
<comment type="caution">
    <text evidence="1">The sequence shown here is derived from an EMBL/GenBank/DDBJ whole genome shotgun (WGS) entry which is preliminary data.</text>
</comment>
<evidence type="ECO:0000313" key="1">
    <source>
        <dbReference type="EMBL" id="GIO31788.1"/>
    </source>
</evidence>
<sequence>MGLYEELKTKKEAGMSLNIEELTPEILRRLFIEEEKSDYLNSQLYDVKESKISYRRKKHGITIRNSILDDFLLAKTEEAMKINERYRDKLLVDENLTMISKAITHFAFRNGPIEDMHASPNNQLSQEDMKTLNKFMVNNIAYVFKLIIENRWIELDFLIKHTDMMYGHDWDNAEPDDGDNRKIIEMMIKMQ</sequence>
<dbReference type="AlphaFoldDB" id="A0A919XK90"/>
<proteinExistence type="predicted"/>
<protein>
    <submittedName>
        <fullName evidence="1">Uncharacterized protein</fullName>
    </submittedName>
</protein>
<organism evidence="1 2">
    <name type="scientific">Paenibacillus albilobatus</name>
    <dbReference type="NCBI Taxonomy" id="2716884"/>
    <lineage>
        <taxon>Bacteria</taxon>
        <taxon>Bacillati</taxon>
        <taxon>Bacillota</taxon>
        <taxon>Bacilli</taxon>
        <taxon>Bacillales</taxon>
        <taxon>Paenibacillaceae</taxon>
        <taxon>Paenibacillus</taxon>
    </lineage>
</organism>
<name>A0A919XK90_9BACL</name>
<accession>A0A919XK90</accession>
<dbReference type="Proteomes" id="UP000679779">
    <property type="component" value="Unassembled WGS sequence"/>
</dbReference>
<evidence type="ECO:0000313" key="2">
    <source>
        <dbReference type="Proteomes" id="UP000679779"/>
    </source>
</evidence>
<dbReference type="RefSeq" id="WP_160042683.1">
    <property type="nucleotide sequence ID" value="NZ_BORQ01000003.1"/>
</dbReference>
<gene>
    <name evidence="1" type="ORF">J2TS6_29290</name>
</gene>
<dbReference type="EMBL" id="BORQ01000003">
    <property type="protein sequence ID" value="GIO31788.1"/>
    <property type="molecule type" value="Genomic_DNA"/>
</dbReference>
<keyword evidence="2" id="KW-1185">Reference proteome</keyword>